<name>A0AAI8YF69_9PEZI</name>
<dbReference type="EMBL" id="CAUWAG010000007">
    <property type="protein sequence ID" value="CAJ2505053.1"/>
    <property type="molecule type" value="Genomic_DNA"/>
</dbReference>
<gene>
    <name evidence="3" type="ORF">KHLLAP_LOCUS5521</name>
</gene>
<dbReference type="InterPro" id="IPR024652">
    <property type="entry name" value="Trichodiene_synth"/>
</dbReference>
<comment type="similarity">
    <text evidence="1">Belongs to the trichodiene synthase family.</text>
</comment>
<reference evidence="3" key="1">
    <citation type="submission" date="2023-10" db="EMBL/GenBank/DDBJ databases">
        <authorList>
            <person name="Hackl T."/>
        </authorList>
    </citation>
    <scope>NUCLEOTIDE SEQUENCE</scope>
</reference>
<evidence type="ECO:0000313" key="3">
    <source>
        <dbReference type="EMBL" id="CAJ2505053.1"/>
    </source>
</evidence>
<dbReference type="AlphaFoldDB" id="A0AAI8YF69"/>
<evidence type="ECO:0000256" key="2">
    <source>
        <dbReference type="ARBA" id="ARBA00023239"/>
    </source>
</evidence>
<evidence type="ECO:0000256" key="1">
    <source>
        <dbReference type="ARBA" id="ARBA00007946"/>
    </source>
</evidence>
<accession>A0AAI8YF69</accession>
<keyword evidence="2" id="KW-0456">Lyase</keyword>
<sequence>MADASFPFNAYLTNVVQLLDAIQHKDTSYTHAERAHRLRHAYSAGAQHFAQSRVQAALATSSTTSPQRLEAALRTTARMVVCAWVDINPDLQAVLTIFWTYQTVLDDATAADPRSVMGTFVQDLVSGTEQKSPWWRLVNAYMPVLLEHYGPFCSLNIYRGVVDYFQGCWIEQHNIQGYPGSSEFPDFQRRLSGLGPSVSGTLFPKASFDEQRLMAEIAVATSTIDVYLAQVNDLFSFYKEFDIAHDQTGLVNNYCHVDGLGREAALGRLTRNVVRVARQMLAVFGTLTGFMHGYVTWYFLDERYRMSEVYQRAGNDDDDAVGLAFRRYYEAAWEDAHVYLAEWAEPSLTSLLMGPDSAGYT</sequence>
<dbReference type="Gene3D" id="1.10.600.10">
    <property type="entry name" value="Farnesyl Diphosphate Synthase"/>
    <property type="match status" value="1"/>
</dbReference>
<dbReference type="InterPro" id="IPR008949">
    <property type="entry name" value="Isoprenoid_synthase_dom_sf"/>
</dbReference>
<dbReference type="GO" id="GO:0016838">
    <property type="term" value="F:carbon-oxygen lyase activity, acting on phosphates"/>
    <property type="evidence" value="ECO:0007669"/>
    <property type="project" value="InterPro"/>
</dbReference>
<protein>
    <submittedName>
        <fullName evidence="3">Uu.00g124470.m01.CDS01</fullName>
    </submittedName>
</protein>
<evidence type="ECO:0000313" key="4">
    <source>
        <dbReference type="Proteomes" id="UP001295740"/>
    </source>
</evidence>
<comment type="caution">
    <text evidence="3">The sequence shown here is derived from an EMBL/GenBank/DDBJ whole genome shotgun (WGS) entry which is preliminary data.</text>
</comment>
<dbReference type="Pfam" id="PF06330">
    <property type="entry name" value="TRI5"/>
    <property type="match status" value="1"/>
</dbReference>
<organism evidence="3 4">
    <name type="scientific">Anthostomella pinea</name>
    <dbReference type="NCBI Taxonomy" id="933095"/>
    <lineage>
        <taxon>Eukaryota</taxon>
        <taxon>Fungi</taxon>
        <taxon>Dikarya</taxon>
        <taxon>Ascomycota</taxon>
        <taxon>Pezizomycotina</taxon>
        <taxon>Sordariomycetes</taxon>
        <taxon>Xylariomycetidae</taxon>
        <taxon>Xylariales</taxon>
        <taxon>Xylariaceae</taxon>
        <taxon>Anthostomella</taxon>
    </lineage>
</organism>
<keyword evidence="4" id="KW-1185">Reference proteome</keyword>
<proteinExistence type="inferred from homology"/>
<dbReference type="SUPFAM" id="SSF48576">
    <property type="entry name" value="Terpenoid synthases"/>
    <property type="match status" value="1"/>
</dbReference>
<dbReference type="Proteomes" id="UP001295740">
    <property type="component" value="Unassembled WGS sequence"/>
</dbReference>